<dbReference type="AlphaFoldDB" id="A0A4P8J159"/>
<keyword evidence="1" id="KW-0812">Transmembrane</keyword>
<sequence>MSTRTSKRTAKPRQTIRLIDGASRLLPMPRDESRRLLISYYWQLDELKSGRGNAAMIGTMAGVIVATCLLVNAGWGEAQAEGMAEVQSRLIECNAEAARTGSWRVDPLTYELLCEVLDLHGEQLQDAPLHEVIKVSRHLDRMRDAAAPGTGDRMLAAA</sequence>
<proteinExistence type="predicted"/>
<evidence type="ECO:0000313" key="3">
    <source>
        <dbReference type="Proteomes" id="UP000298656"/>
    </source>
</evidence>
<evidence type="ECO:0000256" key="1">
    <source>
        <dbReference type="SAM" id="Phobius"/>
    </source>
</evidence>
<reference evidence="2 3" key="1">
    <citation type="submission" date="2019-05" db="EMBL/GenBank/DDBJ databases">
        <title>Burkholderia sp. DHOD12, isolated from subtropical forest soil.</title>
        <authorList>
            <person name="Gao Z.-H."/>
            <person name="Qiu L.-H."/>
        </authorList>
    </citation>
    <scope>NUCLEOTIDE SEQUENCE [LARGE SCALE GENOMIC DNA]</scope>
    <source>
        <strain evidence="2 3">DHOD12</strain>
    </source>
</reference>
<dbReference type="EMBL" id="CP040078">
    <property type="protein sequence ID" value="QCP53394.1"/>
    <property type="molecule type" value="Genomic_DNA"/>
</dbReference>
<evidence type="ECO:0000313" key="2">
    <source>
        <dbReference type="EMBL" id="QCP53394.1"/>
    </source>
</evidence>
<accession>A0A4P8J159</accession>
<dbReference type="RefSeq" id="WP_137336164.1">
    <property type="nucleotide sequence ID" value="NZ_CP040078.1"/>
</dbReference>
<evidence type="ECO:0008006" key="4">
    <source>
        <dbReference type="Google" id="ProtNLM"/>
    </source>
</evidence>
<dbReference type="KEGG" id="tvl:FAZ95_30510"/>
<keyword evidence="3" id="KW-1185">Reference proteome</keyword>
<organism evidence="2 3">
    <name type="scientific">Trinickia violacea</name>
    <dbReference type="NCBI Taxonomy" id="2571746"/>
    <lineage>
        <taxon>Bacteria</taxon>
        <taxon>Pseudomonadati</taxon>
        <taxon>Pseudomonadota</taxon>
        <taxon>Betaproteobacteria</taxon>
        <taxon>Burkholderiales</taxon>
        <taxon>Burkholderiaceae</taxon>
        <taxon>Trinickia</taxon>
    </lineage>
</organism>
<keyword evidence="1" id="KW-1133">Transmembrane helix</keyword>
<keyword evidence="1" id="KW-0472">Membrane</keyword>
<protein>
    <recommendedName>
        <fullName evidence="4">Fis family transcriptional regulator</fullName>
    </recommendedName>
</protein>
<dbReference type="OrthoDB" id="9012348at2"/>
<name>A0A4P8J159_9BURK</name>
<feature type="transmembrane region" description="Helical" evidence="1">
    <location>
        <begin position="54"/>
        <end position="75"/>
    </location>
</feature>
<dbReference type="Proteomes" id="UP000298656">
    <property type="component" value="Chromosome 2"/>
</dbReference>
<gene>
    <name evidence="2" type="ORF">FAZ95_30510</name>
</gene>